<feature type="transmembrane region" description="Helical" evidence="5">
    <location>
        <begin position="7"/>
        <end position="24"/>
    </location>
</feature>
<evidence type="ECO:0000313" key="7">
    <source>
        <dbReference type="EMBL" id="OGL82622.1"/>
    </source>
</evidence>
<dbReference type="EMBL" id="MGEK01000015">
    <property type="protein sequence ID" value="OGL82622.1"/>
    <property type="molecule type" value="Genomic_DNA"/>
</dbReference>
<dbReference type="InterPro" id="IPR051533">
    <property type="entry name" value="WaaL-like"/>
</dbReference>
<feature type="transmembrane region" description="Helical" evidence="5">
    <location>
        <begin position="420"/>
        <end position="440"/>
    </location>
</feature>
<feature type="transmembrane region" description="Helical" evidence="5">
    <location>
        <begin position="115"/>
        <end position="136"/>
    </location>
</feature>
<keyword evidence="3 5" id="KW-1133">Transmembrane helix</keyword>
<evidence type="ECO:0000256" key="5">
    <source>
        <dbReference type="SAM" id="Phobius"/>
    </source>
</evidence>
<dbReference type="PANTHER" id="PTHR37422:SF13">
    <property type="entry name" value="LIPOPOLYSACCHARIDE BIOSYNTHESIS PROTEIN PA4999-RELATED"/>
    <property type="match status" value="1"/>
</dbReference>
<accession>A0A1F7UWE9</accession>
<comment type="subcellular location">
    <subcellularLocation>
        <location evidence="1">Membrane</location>
        <topology evidence="1">Multi-pass membrane protein</topology>
    </subcellularLocation>
</comment>
<gene>
    <name evidence="7" type="ORF">A2936_04790</name>
</gene>
<dbReference type="PANTHER" id="PTHR37422">
    <property type="entry name" value="TEICHURONIC ACID BIOSYNTHESIS PROTEIN TUAE"/>
    <property type="match status" value="1"/>
</dbReference>
<feature type="domain" description="O-antigen ligase-related" evidence="6">
    <location>
        <begin position="236"/>
        <end position="381"/>
    </location>
</feature>
<evidence type="ECO:0000256" key="2">
    <source>
        <dbReference type="ARBA" id="ARBA00022692"/>
    </source>
</evidence>
<feature type="transmembrane region" description="Helical" evidence="5">
    <location>
        <begin position="90"/>
        <end position="108"/>
    </location>
</feature>
<evidence type="ECO:0000259" key="6">
    <source>
        <dbReference type="Pfam" id="PF04932"/>
    </source>
</evidence>
<dbReference type="InterPro" id="IPR007016">
    <property type="entry name" value="O-antigen_ligase-rel_domated"/>
</dbReference>
<proteinExistence type="predicted"/>
<feature type="transmembrane region" description="Helical" evidence="5">
    <location>
        <begin position="221"/>
        <end position="242"/>
    </location>
</feature>
<reference evidence="7 8" key="1">
    <citation type="journal article" date="2016" name="Nat. Commun.">
        <title>Thousands of microbial genomes shed light on interconnected biogeochemical processes in an aquifer system.</title>
        <authorList>
            <person name="Anantharaman K."/>
            <person name="Brown C.T."/>
            <person name="Hug L.A."/>
            <person name="Sharon I."/>
            <person name="Castelle C.J."/>
            <person name="Probst A.J."/>
            <person name="Thomas B.C."/>
            <person name="Singh A."/>
            <person name="Wilkins M.J."/>
            <person name="Karaoz U."/>
            <person name="Brodie E.L."/>
            <person name="Williams K.H."/>
            <person name="Hubbard S.S."/>
            <person name="Banfield J.F."/>
        </authorList>
    </citation>
    <scope>NUCLEOTIDE SEQUENCE [LARGE SCALE GENOMIC DNA]</scope>
</reference>
<feature type="transmembrane region" description="Helical" evidence="5">
    <location>
        <begin position="365"/>
        <end position="385"/>
    </location>
</feature>
<feature type="transmembrane region" description="Helical" evidence="5">
    <location>
        <begin position="278"/>
        <end position="296"/>
    </location>
</feature>
<evidence type="ECO:0000256" key="3">
    <source>
        <dbReference type="ARBA" id="ARBA00022989"/>
    </source>
</evidence>
<feature type="transmembrane region" description="Helical" evidence="5">
    <location>
        <begin position="248"/>
        <end position="266"/>
    </location>
</feature>
<keyword evidence="4 5" id="KW-0472">Membrane</keyword>
<keyword evidence="2 5" id="KW-0812">Transmembrane</keyword>
<protein>
    <recommendedName>
        <fullName evidence="6">O-antigen ligase-related domain-containing protein</fullName>
    </recommendedName>
</protein>
<feature type="transmembrane region" description="Helical" evidence="5">
    <location>
        <begin position="180"/>
        <end position="200"/>
    </location>
</feature>
<dbReference type="Proteomes" id="UP000176846">
    <property type="component" value="Unassembled WGS sequence"/>
</dbReference>
<comment type="caution">
    <text evidence="7">The sequence shown here is derived from an EMBL/GenBank/DDBJ whole genome shotgun (WGS) entry which is preliminary data.</text>
</comment>
<organism evidence="7 8">
    <name type="scientific">Candidatus Uhrbacteria bacterium RIFCSPLOWO2_01_FULL_47_25</name>
    <dbReference type="NCBI Taxonomy" id="1802402"/>
    <lineage>
        <taxon>Bacteria</taxon>
        <taxon>Candidatus Uhriibacteriota</taxon>
    </lineage>
</organism>
<evidence type="ECO:0000313" key="8">
    <source>
        <dbReference type="Proteomes" id="UP000176846"/>
    </source>
</evidence>
<dbReference type="GO" id="GO:0016020">
    <property type="term" value="C:membrane"/>
    <property type="evidence" value="ECO:0007669"/>
    <property type="project" value="UniProtKB-SubCell"/>
</dbReference>
<name>A0A1F7UWE9_9BACT</name>
<feature type="transmembrane region" description="Helical" evidence="5">
    <location>
        <begin position="67"/>
        <end position="84"/>
    </location>
</feature>
<feature type="transmembrane region" description="Helical" evidence="5">
    <location>
        <begin position="36"/>
        <end position="55"/>
    </location>
</feature>
<feature type="transmembrane region" description="Helical" evidence="5">
    <location>
        <begin position="392"/>
        <end position="414"/>
    </location>
</feature>
<dbReference type="AlphaFoldDB" id="A0A1F7UWE9"/>
<evidence type="ECO:0000256" key="1">
    <source>
        <dbReference type="ARBA" id="ARBA00004141"/>
    </source>
</evidence>
<sequence>MNSLKQYYLALIVFLIPWQAQWIIFEQKVGEGVSEYLRIGLFAVDVLMLAAVLWCRPSWPLHDDHGRWVSLILLGYLLVVSFFAGNLLVAFWKIGTVVLIVLFALIVWRNDDHRLLVSALITSAVLQSLFGLWQVLRVYVPASTFLGMSEQTALRLGASVVETTSGRWLRAYGTFSHPNILGGFLSITLLFIIDRYFAVYENFQRWWDKYGAGGKNLWSDIAVKKTALDIALVLASFVVVLAGLVATFSRSAMIALLAGFIVYWAMKYHANRIRATVLGVKLAAITFAVLFVWQMFLPELWQVRITSNSRLEQRSVSERVQGYNEAWNIFKAYPLLGTGLQNYTIALAKLNPGELSYIYQPVHNVFLLLFIELGIVGTAVVLFIFKKRLKQFFHYLFNEAPPLAIAMLTLFIVIGLLDHYLWSLHGGLLIAMTISGVVFMHKS</sequence>
<evidence type="ECO:0000256" key="4">
    <source>
        <dbReference type="ARBA" id="ARBA00023136"/>
    </source>
</evidence>
<dbReference type="Pfam" id="PF04932">
    <property type="entry name" value="Wzy_C"/>
    <property type="match status" value="1"/>
</dbReference>